<evidence type="ECO:0000256" key="7">
    <source>
        <dbReference type="SAM" id="MobiDB-lite"/>
    </source>
</evidence>
<evidence type="ECO:0000256" key="4">
    <source>
        <dbReference type="ARBA" id="ARBA00022968"/>
    </source>
</evidence>
<feature type="compositionally biased region" description="Basic and acidic residues" evidence="7">
    <location>
        <begin position="460"/>
        <end position="474"/>
    </location>
</feature>
<dbReference type="InterPro" id="IPR026050">
    <property type="entry name" value="C1GALT1/C1GALT1_chp1"/>
</dbReference>
<keyword evidence="3" id="KW-0812">Transmembrane</keyword>
<dbReference type="EMBL" id="JARVKF010000004">
    <property type="protein sequence ID" value="KAK9426182.1"/>
    <property type="molecule type" value="Genomic_DNA"/>
</dbReference>
<comment type="caution">
    <text evidence="8">The sequence shown here is derived from an EMBL/GenBank/DDBJ whole genome shotgun (WGS) entry which is preliminary data.</text>
</comment>
<evidence type="ECO:0008006" key="10">
    <source>
        <dbReference type="Google" id="ProtNLM"/>
    </source>
</evidence>
<protein>
    <recommendedName>
        <fullName evidence="10">Glycosyltransferase family 31 protein</fullName>
    </recommendedName>
</protein>
<evidence type="ECO:0000313" key="8">
    <source>
        <dbReference type="EMBL" id="KAK9426182.1"/>
    </source>
</evidence>
<sequence length="554" mass="63848">MIVTPYSRRLRLFGGIAVLALLATYVHIRPTWRARTYDYARDITQTVSSYFGAPDVYNNTLYQEGNEATVVQYHNFSDPCAGFPNTEGVMLVMKTGATEAFDKVPTHLLTTLQCMPDFLIFSDMEQQVGKHHIYDVLSEVDESAKAHNNDFDLYRDQKECPVSQKSCVDARDGGSKAWNLDKYKFLPMMEQTWRLRPGRDWYVFAEADTYVFWSNMVHWLRTESQLNPKERIYLGSRSFIGGTPFAHGGSGYVLSGTLLRHLIEHHPGVVKQYNIKGANECCGDLMLAQALEEYENIKIRQAWPMFNGEKPSTLPFGPGHWCEPILTMHHMNAEEISSVWQFEQTRKTDRTLLIKDLYQGLVAPKMQVQRQDWDNLSDDVCYINPDHNAQSRAGDHERGRQKKKNDLTDVEKDAWKSPEHCARVCEDEDVPDEDEWELKQKVVPRDPEPEDSENAATANDTEKAEDTGPSDEAMREQWKTAMNERKKSRTCFQYRWHDEVCCTARSFKLGAPKAKPDEDRRKERWVSGWDLKGINDWIDAMGECTEVAWKTPEA</sequence>
<accession>A0ABR2VGW5</accession>
<feature type="compositionally biased region" description="Basic and acidic residues" evidence="7">
    <location>
        <begin position="437"/>
        <end position="447"/>
    </location>
</feature>
<reference evidence="8 9" key="1">
    <citation type="journal article" date="2024" name="J. Plant Pathol.">
        <title>Sequence and assembly of the genome of Seiridium unicorne, isolate CBS 538.82, causal agent of cypress canker disease.</title>
        <authorList>
            <person name="Scali E."/>
            <person name="Rocca G.D."/>
            <person name="Danti R."/>
            <person name="Garbelotto M."/>
            <person name="Barberini S."/>
            <person name="Baroncelli R."/>
            <person name="Emiliani G."/>
        </authorList>
    </citation>
    <scope>NUCLEOTIDE SEQUENCE [LARGE SCALE GENOMIC DNA]</scope>
    <source>
        <strain evidence="8 9">BM-138-508</strain>
    </source>
</reference>
<feature type="compositionally biased region" description="Basic and acidic residues" evidence="7">
    <location>
        <begin position="393"/>
        <end position="425"/>
    </location>
</feature>
<dbReference type="Gene3D" id="3.90.550.50">
    <property type="match status" value="1"/>
</dbReference>
<evidence type="ECO:0000256" key="6">
    <source>
        <dbReference type="ARBA" id="ARBA00023136"/>
    </source>
</evidence>
<keyword evidence="5" id="KW-1133">Transmembrane helix</keyword>
<dbReference type="PANTHER" id="PTHR23033:SF40">
    <property type="entry name" value="APPLE DOMAIN-CONTAINING PROTEIN"/>
    <property type="match status" value="1"/>
</dbReference>
<dbReference type="PANTHER" id="PTHR23033">
    <property type="entry name" value="BETA1,3-GALACTOSYLTRANSFERASE"/>
    <property type="match status" value="1"/>
</dbReference>
<gene>
    <name evidence="8" type="ORF">SUNI508_12543</name>
</gene>
<organism evidence="8 9">
    <name type="scientific">Seiridium unicorne</name>
    <dbReference type="NCBI Taxonomy" id="138068"/>
    <lineage>
        <taxon>Eukaryota</taxon>
        <taxon>Fungi</taxon>
        <taxon>Dikarya</taxon>
        <taxon>Ascomycota</taxon>
        <taxon>Pezizomycotina</taxon>
        <taxon>Sordariomycetes</taxon>
        <taxon>Xylariomycetidae</taxon>
        <taxon>Amphisphaeriales</taxon>
        <taxon>Sporocadaceae</taxon>
        <taxon>Seiridium</taxon>
    </lineage>
</organism>
<name>A0ABR2VGW5_9PEZI</name>
<keyword evidence="6" id="KW-0472">Membrane</keyword>
<evidence type="ECO:0000256" key="1">
    <source>
        <dbReference type="ARBA" id="ARBA00004606"/>
    </source>
</evidence>
<keyword evidence="9" id="KW-1185">Reference proteome</keyword>
<comment type="similarity">
    <text evidence="2">Belongs to the glycosyltransferase 31 family. Beta3-Gal-T subfamily.</text>
</comment>
<keyword evidence="4" id="KW-0735">Signal-anchor</keyword>
<evidence type="ECO:0000256" key="3">
    <source>
        <dbReference type="ARBA" id="ARBA00022692"/>
    </source>
</evidence>
<feature type="compositionally biased region" description="Acidic residues" evidence="7">
    <location>
        <begin position="426"/>
        <end position="436"/>
    </location>
</feature>
<evidence type="ECO:0000256" key="5">
    <source>
        <dbReference type="ARBA" id="ARBA00022989"/>
    </source>
</evidence>
<dbReference type="Proteomes" id="UP001408356">
    <property type="component" value="Unassembled WGS sequence"/>
</dbReference>
<feature type="region of interest" description="Disordered" evidence="7">
    <location>
        <begin position="384"/>
        <end position="474"/>
    </location>
</feature>
<comment type="subcellular location">
    <subcellularLocation>
        <location evidence="1">Membrane</location>
        <topology evidence="1">Single-pass type II membrane protein</topology>
    </subcellularLocation>
</comment>
<proteinExistence type="inferred from homology"/>
<evidence type="ECO:0000313" key="9">
    <source>
        <dbReference type="Proteomes" id="UP001408356"/>
    </source>
</evidence>
<evidence type="ECO:0000256" key="2">
    <source>
        <dbReference type="ARBA" id="ARBA00006462"/>
    </source>
</evidence>